<reference evidence="2 3" key="1">
    <citation type="submission" date="2013-07" db="EMBL/GenBank/DDBJ databases">
        <authorList>
            <person name="Stoco P.H."/>
            <person name="Wagner G."/>
            <person name="Gerber A."/>
            <person name="Zaha A."/>
            <person name="Thompson C."/>
            <person name="Bartholomeu D.C."/>
            <person name="Luckemeyer D.D."/>
            <person name="Bahia D."/>
            <person name="Loreto E."/>
            <person name="Prestes E.B."/>
            <person name="Lima F.M."/>
            <person name="Rodrigues-Luiz G."/>
            <person name="Vallejo G.A."/>
            <person name="Filho J.F."/>
            <person name="Monteiro K.M."/>
            <person name="Tyler K.M."/>
            <person name="de Almeida L.G."/>
            <person name="Ortiz M.F."/>
            <person name="Siervo M.A."/>
            <person name="de Moraes M.H."/>
            <person name="Cunha O.L."/>
            <person name="Mendonca-Neto R."/>
            <person name="Silva R."/>
            <person name="Teixeira S.M."/>
            <person name="Murta S.M."/>
            <person name="Sincero T.C."/>
            <person name="Mendes T.A."/>
            <person name="Urmenyi T.P."/>
            <person name="Silva V.G."/>
            <person name="da Rocha W.D."/>
            <person name="Andersson B."/>
            <person name="Romanha A.J."/>
            <person name="Steindel M."/>
            <person name="de Vasconcelos A.T."/>
            <person name="Grisard E.C."/>
        </authorList>
    </citation>
    <scope>NUCLEOTIDE SEQUENCE [LARGE SCALE GENOMIC DNA]</scope>
    <source>
        <strain evidence="2 3">SC58</strain>
    </source>
</reference>
<sequence>MVRLLLRRCFRSRRERRRGREFVLQVVLWLRMVVSVEGGVARRSCNRAVALVTTVDAALFDSALITPGRMLDSLSCCSGSRIVRYGDMSSLIMDRLKPDSHCEARERLHALQTVPVLRDELCIMDDSTLRCICEFLGVQSRELVYIGSVCRRLRNLVIALTPSSATIVPEMIPLASVSSHVVVDSICSFFAPYKRGQFVRCLRLVDTKYASSLPVGTTLPLCSHHVYPSLVKSLPSLTFLDLRGVHWDCHAHPHLPQHFFSDLHLVAPGLQTLKVGVDLFCQWSPGWWQRLTALEQIVVGSRRDQAVVPGGELRPPLVLHDDFFDMLRAPRRPWRLKLWCPLQQNMLARLLLPMQAFPEVQELTVNLSNTDILEELKRVMVRSPRDGKSRRPTRALMAHSADEADARTMFPSLQSLTLVNVEQCPLLPVELMERFFSHAPCFKYFTLVNTSRVPPPLPPQKLRRRTQLTAALAG</sequence>
<feature type="region of interest" description="Disordered" evidence="1">
    <location>
        <begin position="455"/>
        <end position="474"/>
    </location>
</feature>
<dbReference type="VEuPathDB" id="TriTrypDB:TRSC58_05392"/>
<organism evidence="2 3">
    <name type="scientific">Trypanosoma rangeli SC58</name>
    <dbReference type="NCBI Taxonomy" id="429131"/>
    <lineage>
        <taxon>Eukaryota</taxon>
        <taxon>Discoba</taxon>
        <taxon>Euglenozoa</taxon>
        <taxon>Kinetoplastea</taxon>
        <taxon>Metakinetoplastina</taxon>
        <taxon>Trypanosomatida</taxon>
        <taxon>Trypanosomatidae</taxon>
        <taxon>Trypanosoma</taxon>
        <taxon>Herpetosoma</taxon>
    </lineage>
</organism>
<evidence type="ECO:0000313" key="2">
    <source>
        <dbReference type="EMBL" id="ESL06926.1"/>
    </source>
</evidence>
<evidence type="ECO:0000256" key="1">
    <source>
        <dbReference type="SAM" id="MobiDB-lite"/>
    </source>
</evidence>
<dbReference type="AlphaFoldDB" id="A0A061IYH1"/>
<proteinExistence type="predicted"/>
<evidence type="ECO:0000313" key="3">
    <source>
        <dbReference type="Proteomes" id="UP000031737"/>
    </source>
</evidence>
<name>A0A061IYH1_TRYRA</name>
<gene>
    <name evidence="2" type="ORF">TRSC58_05392</name>
</gene>
<dbReference type="EMBL" id="AUPL01005392">
    <property type="protein sequence ID" value="ESL06926.1"/>
    <property type="molecule type" value="Genomic_DNA"/>
</dbReference>
<protein>
    <submittedName>
        <fullName evidence="2">Uncharacterized protein</fullName>
    </submittedName>
</protein>
<dbReference type="OrthoDB" id="272830at2759"/>
<keyword evidence="3" id="KW-1185">Reference proteome</keyword>
<accession>A0A061IYH1</accession>
<dbReference type="Proteomes" id="UP000031737">
    <property type="component" value="Unassembled WGS sequence"/>
</dbReference>
<comment type="caution">
    <text evidence="2">The sequence shown here is derived from an EMBL/GenBank/DDBJ whole genome shotgun (WGS) entry which is preliminary data.</text>
</comment>